<sequence length="40" mass="4598">MRDSTDADDSADSVRLVRLVRLLIERLNPMPNPTLNDFQI</sequence>
<name>J1HG42_9ACTO</name>
<evidence type="ECO:0000313" key="2">
    <source>
        <dbReference type="Proteomes" id="UP000002941"/>
    </source>
</evidence>
<gene>
    <name evidence="1" type="ORF">HMPREF1318_2501</name>
</gene>
<protein>
    <submittedName>
        <fullName evidence="1">Uncharacterized protein</fullName>
    </submittedName>
</protein>
<comment type="caution">
    <text evidence="1">The sequence shown here is derived from an EMBL/GenBank/DDBJ whole genome shotgun (WGS) entry which is preliminary data.</text>
</comment>
<dbReference type="AlphaFoldDB" id="J1HG42"/>
<keyword evidence="2" id="KW-1185">Reference proteome</keyword>
<dbReference type="EMBL" id="AKFT01000110">
    <property type="protein sequence ID" value="EJF44448.1"/>
    <property type="molecule type" value="Genomic_DNA"/>
</dbReference>
<evidence type="ECO:0000313" key="1">
    <source>
        <dbReference type="EMBL" id="EJF44448.1"/>
    </source>
</evidence>
<dbReference type="PATRIC" id="fig|1125718.3.peg.1415"/>
<organism evidence="1 2">
    <name type="scientific">Actinomyces massiliensis F0489</name>
    <dbReference type="NCBI Taxonomy" id="1125718"/>
    <lineage>
        <taxon>Bacteria</taxon>
        <taxon>Bacillati</taxon>
        <taxon>Actinomycetota</taxon>
        <taxon>Actinomycetes</taxon>
        <taxon>Actinomycetales</taxon>
        <taxon>Actinomycetaceae</taxon>
        <taxon>Actinomyces</taxon>
    </lineage>
</organism>
<reference evidence="1 2" key="1">
    <citation type="submission" date="2012-05" db="EMBL/GenBank/DDBJ databases">
        <authorList>
            <person name="Harkins D.M."/>
            <person name="Madupu R."/>
            <person name="Durkin A.S."/>
            <person name="Torralba M."/>
            <person name="Methe B."/>
            <person name="Sutton G.G."/>
            <person name="Nelson K.E."/>
        </authorList>
    </citation>
    <scope>NUCLEOTIDE SEQUENCE [LARGE SCALE GENOMIC DNA]</scope>
    <source>
        <strain evidence="1 2">F0489</strain>
    </source>
</reference>
<proteinExistence type="predicted"/>
<accession>J1HG42</accession>
<dbReference type="Proteomes" id="UP000002941">
    <property type="component" value="Unassembled WGS sequence"/>
</dbReference>